<accession>A0A1K2H2S9</accession>
<keyword evidence="2" id="KW-1185">Reference proteome</keyword>
<protein>
    <submittedName>
        <fullName evidence="1">Uncharacterized protein</fullName>
    </submittedName>
</protein>
<dbReference type="OrthoDB" id="9133455at2"/>
<evidence type="ECO:0000313" key="1">
    <source>
        <dbReference type="EMBL" id="SFZ70014.1"/>
    </source>
</evidence>
<organism evidence="1 2">
    <name type="scientific">Chitinimonas taiwanensis DSM 18899</name>
    <dbReference type="NCBI Taxonomy" id="1121279"/>
    <lineage>
        <taxon>Bacteria</taxon>
        <taxon>Pseudomonadati</taxon>
        <taxon>Pseudomonadota</taxon>
        <taxon>Betaproteobacteria</taxon>
        <taxon>Neisseriales</taxon>
        <taxon>Chitinibacteraceae</taxon>
        <taxon>Chitinimonas</taxon>
    </lineage>
</organism>
<name>A0A1K2H2S9_9NEIS</name>
<proteinExistence type="predicted"/>
<gene>
    <name evidence="1" type="ORF">SAMN02745887_00004</name>
</gene>
<evidence type="ECO:0000313" key="2">
    <source>
        <dbReference type="Proteomes" id="UP000186513"/>
    </source>
</evidence>
<sequence>MILDFDISPADDARKEIAAVLTRIDKFLQDRETGLGHASKEDLKAYLKMMFNFSTDVLSMVVNKDSYELSLELGYVKIDCKLKRY</sequence>
<reference evidence="1 2" key="1">
    <citation type="submission" date="2016-11" db="EMBL/GenBank/DDBJ databases">
        <authorList>
            <person name="Jaros S."/>
            <person name="Januszkiewicz K."/>
            <person name="Wedrychowicz H."/>
        </authorList>
    </citation>
    <scope>NUCLEOTIDE SEQUENCE [LARGE SCALE GENOMIC DNA]</scope>
    <source>
        <strain evidence="1 2">DSM 18899</strain>
    </source>
</reference>
<dbReference type="Proteomes" id="UP000186513">
    <property type="component" value="Unassembled WGS sequence"/>
</dbReference>
<dbReference type="AlphaFoldDB" id="A0A1K2H2S9"/>
<dbReference type="EMBL" id="FPKR01000001">
    <property type="protein sequence ID" value="SFZ70014.1"/>
    <property type="molecule type" value="Genomic_DNA"/>
</dbReference>
<dbReference type="RefSeq" id="WP_072426572.1">
    <property type="nucleotide sequence ID" value="NZ_FPKR01000001.1"/>
</dbReference>